<sequence length="585" mass="64498">MTLRYLAAVLFLASLDGVHACTVFAVGKKATKDGSVLVSHSDDGDPHNDARLIHVPAADHPAGAQRPIFYTPESFPRYLGSAMGPDYMPSSETTGYPVYEPIGYIDQVKHTFGYQSSSYGVINEHGVAVGESTCGAVFGTCGKNSTVGCEPGRKVGEALMSIDTLSYLAMERTTSSRAAVELMGSLATKYGFYGPPDSFEGSGESLVVADPDEAWAFQILSDPTGTSAIWAAQRLPDDHMTVVANMYTIREVDASDKANFILSPNLFDVAKSKKWWKEGTPFDFTKMYSGGEYAHKYYSGRRMWRGFQMAKPSLSLPADYEDIRYKKVYPWSVQPDRKVDHHDVMSWHRDWYAGTQFDMTKGVQAGPFGSPDRFSTDSKVKGSWERSIALYRTNAVYVQKLQHPSADVPPGLASVAWYGAGPAHYAVFVPVPSGFGATVKALKLANPMKFETSSMNWATRRIMDVCQVNFKAMHETVHASQLDLEKEGDVLIERLRSSKSSAAVLQLAIQEHANKALATWEALSQQLLFSYSDNSRFAENWKAMGYSDEWLEQSGYKDGPPPAPKEDKCPPKCDDEPEPMPATVV</sequence>
<dbReference type="PANTHER" id="PTHR12994">
    <property type="entry name" value="SECERNIN"/>
    <property type="match status" value="1"/>
</dbReference>
<dbReference type="Pfam" id="PF03577">
    <property type="entry name" value="Peptidase_C69"/>
    <property type="match status" value="1"/>
</dbReference>
<dbReference type="EMBL" id="CAXAMN010008890">
    <property type="protein sequence ID" value="CAK9026902.1"/>
    <property type="molecule type" value="Genomic_DNA"/>
</dbReference>
<evidence type="ECO:0000313" key="2">
    <source>
        <dbReference type="EMBL" id="CAK9030432.1"/>
    </source>
</evidence>
<dbReference type="Gene3D" id="3.60.60.10">
    <property type="entry name" value="Penicillin V Acylase, Chain A"/>
    <property type="match status" value="1"/>
</dbReference>
<organism evidence="2 3">
    <name type="scientific">Durusdinium trenchii</name>
    <dbReference type="NCBI Taxonomy" id="1381693"/>
    <lineage>
        <taxon>Eukaryota</taxon>
        <taxon>Sar</taxon>
        <taxon>Alveolata</taxon>
        <taxon>Dinophyceae</taxon>
        <taxon>Suessiales</taxon>
        <taxon>Symbiodiniaceae</taxon>
        <taxon>Durusdinium</taxon>
    </lineage>
</organism>
<keyword evidence="3" id="KW-1185">Reference proteome</keyword>
<reference evidence="2 3" key="1">
    <citation type="submission" date="2024-02" db="EMBL/GenBank/DDBJ databases">
        <authorList>
            <person name="Chen Y."/>
            <person name="Shah S."/>
            <person name="Dougan E. K."/>
            <person name="Thang M."/>
            <person name="Chan C."/>
        </authorList>
    </citation>
    <scope>NUCLEOTIDE SEQUENCE [LARGE SCALE GENOMIC DNA]</scope>
</reference>
<dbReference type="InterPro" id="IPR005322">
    <property type="entry name" value="Peptidase_C69"/>
</dbReference>
<dbReference type="PANTHER" id="PTHR12994:SF17">
    <property type="entry name" value="LD30995P"/>
    <property type="match status" value="1"/>
</dbReference>
<dbReference type="Proteomes" id="UP001642484">
    <property type="component" value="Unassembled WGS sequence"/>
</dbReference>
<evidence type="ECO:0000313" key="3">
    <source>
        <dbReference type="Proteomes" id="UP001642484"/>
    </source>
</evidence>
<accession>A0ABP0KU42</accession>
<name>A0ABP0KU42_9DINO</name>
<dbReference type="EMBL" id="CAXAMN010010001">
    <property type="protein sequence ID" value="CAK9030432.1"/>
    <property type="molecule type" value="Genomic_DNA"/>
</dbReference>
<gene>
    <name evidence="1" type="ORF">CCMP2556_LOCUS16546</name>
    <name evidence="2" type="ORF">CCMP2556_LOCUS17876</name>
</gene>
<protein>
    <submittedName>
        <fullName evidence="2">Uncharacterized protein</fullName>
    </submittedName>
</protein>
<proteinExistence type="predicted"/>
<comment type="caution">
    <text evidence="2">The sequence shown here is derived from an EMBL/GenBank/DDBJ whole genome shotgun (WGS) entry which is preliminary data.</text>
</comment>
<evidence type="ECO:0000313" key="1">
    <source>
        <dbReference type="EMBL" id="CAK9026902.1"/>
    </source>
</evidence>